<dbReference type="InterPro" id="IPR001296">
    <property type="entry name" value="Glyco_trans_1"/>
</dbReference>
<dbReference type="Pfam" id="PF13439">
    <property type="entry name" value="Glyco_transf_4"/>
    <property type="match status" value="1"/>
</dbReference>
<feature type="domain" description="Glycosyltransferase subfamily 4-like N-terminal" evidence="3">
    <location>
        <begin position="74"/>
        <end position="163"/>
    </location>
</feature>
<evidence type="ECO:0000256" key="1">
    <source>
        <dbReference type="ARBA" id="ARBA00022679"/>
    </source>
</evidence>
<name>A0A172TU62_9BACT</name>
<feature type="domain" description="Glycosyl transferase family 1" evidence="2">
    <location>
        <begin position="178"/>
        <end position="294"/>
    </location>
</feature>
<dbReference type="GO" id="GO:0016757">
    <property type="term" value="F:glycosyltransferase activity"/>
    <property type="evidence" value="ECO:0007669"/>
    <property type="project" value="InterPro"/>
</dbReference>
<protein>
    <recommendedName>
        <fullName evidence="6">Glycosyl transferase family 1</fullName>
    </recommendedName>
</protein>
<dbReference type="Pfam" id="PF00534">
    <property type="entry name" value="Glycos_transf_1"/>
    <property type="match status" value="1"/>
</dbReference>
<accession>A0A172TU62</accession>
<dbReference type="EMBL" id="CP011390">
    <property type="protein sequence ID" value="ANE50414.1"/>
    <property type="molecule type" value="Genomic_DNA"/>
</dbReference>
<reference evidence="5" key="1">
    <citation type="submission" date="2015-01" db="EMBL/GenBank/DDBJ databases">
        <title>Flavisolibacter sp./LCS9/ whole genome sequencing.</title>
        <authorList>
            <person name="Kim M.K."/>
            <person name="Srinivasan S."/>
            <person name="Lee J.-J."/>
        </authorList>
    </citation>
    <scope>NUCLEOTIDE SEQUENCE [LARGE SCALE GENOMIC DNA]</scope>
    <source>
        <strain evidence="5">LCS9</strain>
    </source>
</reference>
<reference evidence="4 5" key="2">
    <citation type="journal article" date="2016" name="Int. J. Syst. Evol. Microbiol.">
        <title>Flavisolibacter tropicus sp. nov., isolated from tropical soil.</title>
        <authorList>
            <person name="Lee J.J."/>
            <person name="Kang M.S."/>
            <person name="Kim G.S."/>
            <person name="Lee C.S."/>
            <person name="Lim S."/>
            <person name="Lee J."/>
            <person name="Roh S.H."/>
            <person name="Kang H."/>
            <person name="Ha J.M."/>
            <person name="Bae S."/>
            <person name="Jung H.Y."/>
            <person name="Kim M.K."/>
        </authorList>
    </citation>
    <scope>NUCLEOTIDE SEQUENCE [LARGE SCALE GENOMIC DNA]</scope>
    <source>
        <strain evidence="4 5">LCS9</strain>
    </source>
</reference>
<sequence>MNRIVFDCERMKYPNTGLYSYCLNLGTRLQQTLHQNAQLTFFIPPAVKKIFGSQSSNIIQHSYQKFWLPSLKDYHIWHATYQGSQYLPQLNKKIKVVLTIHDLNFMHDPRKSEAKKKKYLKVLQHNIDRSAAIICISEFAKSDVLQYCATKNKPIYVIHNGTNSLEKPGLFGNSYKPRTRFLFSIGVMERKKNFHVLLPLLQQNKDMELLIAGQPNDREYIDYIISMARELGVEEKLKVLGAISEEEKSWYYENCYAFTFPSLSEGFGLPVTEAMSVGKPLFLSDKTALPEIGQDIAFYFNDFNSAHMQKVFIDGMQQYKTEKMQDAIKLRGQDFCWQKAAQQYINVYQSL</sequence>
<dbReference type="InterPro" id="IPR028098">
    <property type="entry name" value="Glyco_trans_4-like_N"/>
</dbReference>
<dbReference type="KEGG" id="fla:SY85_07820"/>
<evidence type="ECO:0008006" key="6">
    <source>
        <dbReference type="Google" id="ProtNLM"/>
    </source>
</evidence>
<dbReference type="PANTHER" id="PTHR46401:SF2">
    <property type="entry name" value="GLYCOSYLTRANSFERASE WBBK-RELATED"/>
    <property type="match status" value="1"/>
</dbReference>
<proteinExistence type="predicted"/>
<dbReference type="STRING" id="1492898.SY85_07820"/>
<organism evidence="4 5">
    <name type="scientific">Flavisolibacter tropicus</name>
    <dbReference type="NCBI Taxonomy" id="1492898"/>
    <lineage>
        <taxon>Bacteria</taxon>
        <taxon>Pseudomonadati</taxon>
        <taxon>Bacteroidota</taxon>
        <taxon>Chitinophagia</taxon>
        <taxon>Chitinophagales</taxon>
        <taxon>Chitinophagaceae</taxon>
        <taxon>Flavisolibacter</taxon>
    </lineage>
</organism>
<evidence type="ECO:0000313" key="5">
    <source>
        <dbReference type="Proteomes" id="UP000077177"/>
    </source>
</evidence>
<evidence type="ECO:0000313" key="4">
    <source>
        <dbReference type="EMBL" id="ANE50414.1"/>
    </source>
</evidence>
<keyword evidence="1" id="KW-0808">Transferase</keyword>
<keyword evidence="5" id="KW-1185">Reference proteome</keyword>
<gene>
    <name evidence="4" type="ORF">SY85_07820</name>
</gene>
<evidence type="ECO:0000259" key="2">
    <source>
        <dbReference type="Pfam" id="PF00534"/>
    </source>
</evidence>
<dbReference type="SUPFAM" id="SSF53756">
    <property type="entry name" value="UDP-Glycosyltransferase/glycogen phosphorylase"/>
    <property type="match status" value="1"/>
</dbReference>
<dbReference type="CDD" id="cd03809">
    <property type="entry name" value="GT4_MtfB-like"/>
    <property type="match status" value="1"/>
</dbReference>
<dbReference type="PANTHER" id="PTHR46401">
    <property type="entry name" value="GLYCOSYLTRANSFERASE WBBK-RELATED"/>
    <property type="match status" value="1"/>
</dbReference>
<dbReference type="Proteomes" id="UP000077177">
    <property type="component" value="Chromosome"/>
</dbReference>
<dbReference type="Gene3D" id="3.40.50.2000">
    <property type="entry name" value="Glycogen Phosphorylase B"/>
    <property type="match status" value="2"/>
</dbReference>
<dbReference type="AlphaFoldDB" id="A0A172TU62"/>
<evidence type="ECO:0000259" key="3">
    <source>
        <dbReference type="Pfam" id="PF13439"/>
    </source>
</evidence>